<sequence>MTRPSRLSERFLLPARLAACLLAGGVVMACPASMPEARAQTAAALSLAPADRGWVQRVQAYLNGITTLEAQFQQLAPDGKRTTGTAWLSRPGRMRFEYDKPSPLLLVANHGQVVFNDSQLGQTTTIPLDKTPLGLLLRPDLQLSGDVTVTGFTHANGLVQVTLARTASPGDGSLTLVFHDNPLALRSWSVVDAQGQETRVDLFNVRLGGGPQPDSLFDTDIGDQ</sequence>
<comment type="caution">
    <text evidence="3">The sequence shown here is derived from an EMBL/GenBank/DDBJ whole genome shotgun (WGS) entry which is preliminary data.</text>
</comment>
<proteinExistence type="predicted"/>
<dbReference type="CDD" id="cd16325">
    <property type="entry name" value="LolA"/>
    <property type="match status" value="1"/>
</dbReference>
<dbReference type="RefSeq" id="WP_183119027.1">
    <property type="nucleotide sequence ID" value="NZ_JABEQF010000005.1"/>
</dbReference>
<dbReference type="PROSITE" id="PS51257">
    <property type="entry name" value="PROKAR_LIPOPROTEIN"/>
    <property type="match status" value="1"/>
</dbReference>
<dbReference type="InterPro" id="IPR004564">
    <property type="entry name" value="OM_lipoprot_carrier_LolA-like"/>
</dbReference>
<dbReference type="Gene3D" id="2.50.20.10">
    <property type="entry name" value="Lipoprotein localisation LolA/LolB/LppX"/>
    <property type="match status" value="1"/>
</dbReference>
<evidence type="ECO:0000313" key="4">
    <source>
        <dbReference type="Proteomes" id="UP000555756"/>
    </source>
</evidence>
<feature type="signal peptide" evidence="2">
    <location>
        <begin position="1"/>
        <end position="29"/>
    </location>
</feature>
<feature type="chain" id="PRO_5030981819" evidence="2">
    <location>
        <begin position="30"/>
        <end position="224"/>
    </location>
</feature>
<protein>
    <submittedName>
        <fullName evidence="3">Outer membrane lipoprotein carrier protein LolA</fullName>
    </submittedName>
</protein>
<dbReference type="AlphaFoldDB" id="A0A7W4PDM4"/>
<dbReference type="SUPFAM" id="SSF89392">
    <property type="entry name" value="Prokaryotic lipoproteins and lipoprotein localization factors"/>
    <property type="match status" value="1"/>
</dbReference>
<dbReference type="EMBL" id="JABEQF010000005">
    <property type="protein sequence ID" value="MBB2189840.1"/>
    <property type="molecule type" value="Genomic_DNA"/>
</dbReference>
<dbReference type="PANTHER" id="PTHR35869:SF1">
    <property type="entry name" value="OUTER-MEMBRANE LIPOPROTEIN CARRIER PROTEIN"/>
    <property type="match status" value="1"/>
</dbReference>
<reference evidence="3 4" key="1">
    <citation type="submission" date="2020-04" db="EMBL/GenBank/DDBJ databases">
        <title>Description of novel Gluconacetobacter.</title>
        <authorList>
            <person name="Sombolestani A."/>
        </authorList>
    </citation>
    <scope>NUCLEOTIDE SEQUENCE [LARGE SCALE GENOMIC DNA]</scope>
    <source>
        <strain evidence="3 4">LMG 21311</strain>
    </source>
</reference>
<name>A0A7W4PDM4_9PROT</name>
<dbReference type="Proteomes" id="UP000555756">
    <property type="component" value="Unassembled WGS sequence"/>
</dbReference>
<evidence type="ECO:0000256" key="1">
    <source>
        <dbReference type="ARBA" id="ARBA00022729"/>
    </source>
</evidence>
<evidence type="ECO:0000313" key="3">
    <source>
        <dbReference type="EMBL" id="MBB2189840.1"/>
    </source>
</evidence>
<keyword evidence="1 2" id="KW-0732">Signal</keyword>
<dbReference type="Pfam" id="PF03548">
    <property type="entry name" value="LolA"/>
    <property type="match status" value="1"/>
</dbReference>
<keyword evidence="3" id="KW-0449">Lipoprotein</keyword>
<evidence type="ECO:0000256" key="2">
    <source>
        <dbReference type="SAM" id="SignalP"/>
    </source>
</evidence>
<gene>
    <name evidence="3" type="ORF">HLH34_07650</name>
</gene>
<dbReference type="PANTHER" id="PTHR35869">
    <property type="entry name" value="OUTER-MEMBRANE LIPOPROTEIN CARRIER PROTEIN"/>
    <property type="match status" value="1"/>
</dbReference>
<keyword evidence="4" id="KW-1185">Reference proteome</keyword>
<organism evidence="3 4">
    <name type="scientific">Gluconacetobacter azotocaptans</name>
    <dbReference type="NCBI Taxonomy" id="142834"/>
    <lineage>
        <taxon>Bacteria</taxon>
        <taxon>Pseudomonadati</taxon>
        <taxon>Pseudomonadota</taxon>
        <taxon>Alphaproteobacteria</taxon>
        <taxon>Acetobacterales</taxon>
        <taxon>Acetobacteraceae</taxon>
        <taxon>Gluconacetobacter</taxon>
    </lineage>
</organism>
<dbReference type="InterPro" id="IPR029046">
    <property type="entry name" value="LolA/LolB/LppX"/>
</dbReference>
<accession>A0A7W4PDM4</accession>